<dbReference type="AlphaFoldDB" id="A0AAN8P9A8"/>
<accession>A0AAN8P9A8</accession>
<dbReference type="Proteomes" id="UP001372834">
    <property type="component" value="Unassembled WGS sequence"/>
</dbReference>
<gene>
    <name evidence="1" type="ORF">RUM43_007818</name>
</gene>
<evidence type="ECO:0000313" key="2">
    <source>
        <dbReference type="Proteomes" id="UP001372834"/>
    </source>
</evidence>
<reference evidence="1 2" key="1">
    <citation type="submission" date="2023-10" db="EMBL/GenBank/DDBJ databases">
        <title>Genomes of two closely related lineages of the louse Polyplax serrata with different host specificities.</title>
        <authorList>
            <person name="Martinu J."/>
            <person name="Tarabai H."/>
            <person name="Stefka J."/>
            <person name="Hypsa V."/>
        </authorList>
    </citation>
    <scope>NUCLEOTIDE SEQUENCE [LARGE SCALE GENOMIC DNA]</scope>
    <source>
        <strain evidence="1">HR10_N</strain>
    </source>
</reference>
<protein>
    <submittedName>
        <fullName evidence="1">Uncharacterized protein</fullName>
    </submittedName>
</protein>
<comment type="caution">
    <text evidence="1">The sequence shown here is derived from an EMBL/GenBank/DDBJ whole genome shotgun (WGS) entry which is preliminary data.</text>
</comment>
<sequence>MGKVIFERRAEPMILMMRMMVMGWLQNNRRTQMENEKKLMRKLQEREREREMDTWVPDNSFIPPFRMLAASCDSIVNVIFFYLKR</sequence>
<name>A0AAN8P9A8_POLSC</name>
<proteinExistence type="predicted"/>
<dbReference type="EMBL" id="JAWJWE010000003">
    <property type="protein sequence ID" value="KAK6639545.1"/>
    <property type="molecule type" value="Genomic_DNA"/>
</dbReference>
<evidence type="ECO:0000313" key="1">
    <source>
        <dbReference type="EMBL" id="KAK6639545.1"/>
    </source>
</evidence>
<organism evidence="1 2">
    <name type="scientific">Polyplax serrata</name>
    <name type="common">Common mouse louse</name>
    <dbReference type="NCBI Taxonomy" id="468196"/>
    <lineage>
        <taxon>Eukaryota</taxon>
        <taxon>Metazoa</taxon>
        <taxon>Ecdysozoa</taxon>
        <taxon>Arthropoda</taxon>
        <taxon>Hexapoda</taxon>
        <taxon>Insecta</taxon>
        <taxon>Pterygota</taxon>
        <taxon>Neoptera</taxon>
        <taxon>Paraneoptera</taxon>
        <taxon>Psocodea</taxon>
        <taxon>Troctomorpha</taxon>
        <taxon>Phthiraptera</taxon>
        <taxon>Anoplura</taxon>
        <taxon>Polyplacidae</taxon>
        <taxon>Polyplax</taxon>
    </lineage>
</organism>